<proteinExistence type="predicted"/>
<dbReference type="AlphaFoldDB" id="A0A9D4KX69"/>
<evidence type="ECO:0000313" key="1">
    <source>
        <dbReference type="EMBL" id="KAH3847293.1"/>
    </source>
</evidence>
<comment type="caution">
    <text evidence="1">The sequence shown here is derived from an EMBL/GenBank/DDBJ whole genome shotgun (WGS) entry which is preliminary data.</text>
</comment>
<evidence type="ECO:0000313" key="2">
    <source>
        <dbReference type="Proteomes" id="UP000828390"/>
    </source>
</evidence>
<reference evidence="1" key="2">
    <citation type="submission" date="2020-11" db="EMBL/GenBank/DDBJ databases">
        <authorList>
            <person name="McCartney M.A."/>
            <person name="Auch B."/>
            <person name="Kono T."/>
            <person name="Mallez S."/>
            <person name="Becker A."/>
            <person name="Gohl D.M."/>
            <person name="Silverstein K.A.T."/>
            <person name="Koren S."/>
            <person name="Bechman K.B."/>
            <person name="Herman A."/>
            <person name="Abrahante J.E."/>
            <person name="Garbe J."/>
        </authorList>
    </citation>
    <scope>NUCLEOTIDE SEQUENCE</scope>
    <source>
        <strain evidence="1">Duluth1</strain>
        <tissue evidence="1">Whole animal</tissue>
    </source>
</reference>
<accession>A0A9D4KX69</accession>
<protein>
    <submittedName>
        <fullName evidence="1">Uncharacterized protein</fullName>
    </submittedName>
</protein>
<organism evidence="1 2">
    <name type="scientific">Dreissena polymorpha</name>
    <name type="common">Zebra mussel</name>
    <name type="synonym">Mytilus polymorpha</name>
    <dbReference type="NCBI Taxonomy" id="45954"/>
    <lineage>
        <taxon>Eukaryota</taxon>
        <taxon>Metazoa</taxon>
        <taxon>Spiralia</taxon>
        <taxon>Lophotrochozoa</taxon>
        <taxon>Mollusca</taxon>
        <taxon>Bivalvia</taxon>
        <taxon>Autobranchia</taxon>
        <taxon>Heteroconchia</taxon>
        <taxon>Euheterodonta</taxon>
        <taxon>Imparidentia</taxon>
        <taxon>Neoheterodontei</taxon>
        <taxon>Myida</taxon>
        <taxon>Dreissenoidea</taxon>
        <taxon>Dreissenidae</taxon>
        <taxon>Dreissena</taxon>
    </lineage>
</organism>
<reference evidence="1" key="1">
    <citation type="journal article" date="2019" name="bioRxiv">
        <title>The Genome of the Zebra Mussel, Dreissena polymorpha: A Resource for Invasive Species Research.</title>
        <authorList>
            <person name="McCartney M.A."/>
            <person name="Auch B."/>
            <person name="Kono T."/>
            <person name="Mallez S."/>
            <person name="Zhang Y."/>
            <person name="Obille A."/>
            <person name="Becker A."/>
            <person name="Abrahante J.E."/>
            <person name="Garbe J."/>
            <person name="Badalamenti J.P."/>
            <person name="Herman A."/>
            <person name="Mangelson H."/>
            <person name="Liachko I."/>
            <person name="Sullivan S."/>
            <person name="Sone E.D."/>
            <person name="Koren S."/>
            <person name="Silverstein K.A.T."/>
            <person name="Beckman K.B."/>
            <person name="Gohl D.M."/>
        </authorList>
    </citation>
    <scope>NUCLEOTIDE SEQUENCE</scope>
    <source>
        <strain evidence="1">Duluth1</strain>
        <tissue evidence="1">Whole animal</tissue>
    </source>
</reference>
<dbReference type="Proteomes" id="UP000828390">
    <property type="component" value="Unassembled WGS sequence"/>
</dbReference>
<dbReference type="EMBL" id="JAIWYP010000003">
    <property type="protein sequence ID" value="KAH3847293.1"/>
    <property type="molecule type" value="Genomic_DNA"/>
</dbReference>
<sequence length="74" mass="7921">MQGNLKVHHTSISIIPICNLRFIDGIDLIGGISRENRDLTNKIYVKAGANGTAGKLNIKVSITNNTCAVMVING</sequence>
<gene>
    <name evidence="1" type="ORF">DPMN_089612</name>
</gene>
<name>A0A9D4KX69_DREPO</name>
<keyword evidence="2" id="KW-1185">Reference proteome</keyword>